<dbReference type="GO" id="GO:0000287">
    <property type="term" value="F:magnesium ion binding"/>
    <property type="evidence" value="ECO:0007669"/>
    <property type="project" value="InterPro"/>
</dbReference>
<dbReference type="Proteomes" id="UP000177565">
    <property type="component" value="Unassembled WGS sequence"/>
</dbReference>
<evidence type="ECO:0000256" key="7">
    <source>
        <dbReference type="ARBA" id="ARBA00022741"/>
    </source>
</evidence>
<dbReference type="InterPro" id="IPR015813">
    <property type="entry name" value="Pyrv/PenolPyrv_kinase-like_dom"/>
</dbReference>
<dbReference type="InterPro" id="IPR001697">
    <property type="entry name" value="Pyr_Knase"/>
</dbReference>
<accession>A0A1G2MST6</accession>
<feature type="domain" description="Pyruvate kinase barrel" evidence="14">
    <location>
        <begin position="93"/>
        <end position="248"/>
    </location>
</feature>
<dbReference type="FunFam" id="3.20.20.60:FF:000001">
    <property type="entry name" value="Pyruvate kinase"/>
    <property type="match status" value="1"/>
</dbReference>
<dbReference type="InterPro" id="IPR015793">
    <property type="entry name" value="Pyrv_Knase_brl"/>
</dbReference>
<evidence type="ECO:0000256" key="4">
    <source>
        <dbReference type="ARBA" id="ARBA00012142"/>
    </source>
</evidence>
<feature type="region of interest" description="Disordered" evidence="13">
    <location>
        <begin position="70"/>
        <end position="90"/>
    </location>
</feature>
<comment type="similarity">
    <text evidence="3">Belongs to the pyruvate kinase family.</text>
</comment>
<evidence type="ECO:0000256" key="11">
    <source>
        <dbReference type="ARBA" id="ARBA00023152"/>
    </source>
</evidence>
<feature type="domain" description="Pyruvate kinase barrel" evidence="14">
    <location>
        <begin position="5"/>
        <end position="78"/>
    </location>
</feature>
<evidence type="ECO:0000256" key="12">
    <source>
        <dbReference type="ARBA" id="ARBA00023317"/>
    </source>
</evidence>
<dbReference type="GO" id="GO:0030955">
    <property type="term" value="F:potassium ion binding"/>
    <property type="evidence" value="ECO:0007669"/>
    <property type="project" value="InterPro"/>
</dbReference>
<dbReference type="UniPathway" id="UPA00109">
    <property type="reaction ID" value="UER00188"/>
</dbReference>
<proteinExistence type="inferred from homology"/>
<dbReference type="GO" id="GO:0005524">
    <property type="term" value="F:ATP binding"/>
    <property type="evidence" value="ECO:0007669"/>
    <property type="project" value="UniProtKB-KW"/>
</dbReference>
<dbReference type="InterPro" id="IPR018209">
    <property type="entry name" value="Pyrv_Knase_AS"/>
</dbReference>
<dbReference type="Gene3D" id="3.20.20.60">
    <property type="entry name" value="Phosphoenolpyruvate-binding domains"/>
    <property type="match status" value="2"/>
</dbReference>
<keyword evidence="6" id="KW-0479">Metal-binding</keyword>
<keyword evidence="12" id="KW-0670">Pyruvate</keyword>
<dbReference type="PANTHER" id="PTHR11817">
    <property type="entry name" value="PYRUVATE KINASE"/>
    <property type="match status" value="1"/>
</dbReference>
<comment type="cofactor">
    <cofactor evidence="1">
        <name>K(+)</name>
        <dbReference type="ChEBI" id="CHEBI:29103"/>
    </cofactor>
</comment>
<dbReference type="GO" id="GO:0004743">
    <property type="term" value="F:pyruvate kinase activity"/>
    <property type="evidence" value="ECO:0007669"/>
    <property type="project" value="UniProtKB-EC"/>
</dbReference>
<keyword evidence="7" id="KW-0547">Nucleotide-binding</keyword>
<dbReference type="EC" id="2.7.1.40" evidence="4"/>
<evidence type="ECO:0000259" key="14">
    <source>
        <dbReference type="Pfam" id="PF00224"/>
    </source>
</evidence>
<comment type="pathway">
    <text evidence="2">Carbohydrate degradation; glycolysis; pyruvate from D-glyceraldehyde 3-phosphate: step 5/5.</text>
</comment>
<gene>
    <name evidence="15" type="ORF">A3C06_04335</name>
</gene>
<evidence type="ECO:0000256" key="3">
    <source>
        <dbReference type="ARBA" id="ARBA00008663"/>
    </source>
</evidence>
<keyword evidence="11" id="KW-0324">Glycolysis</keyword>
<dbReference type="InterPro" id="IPR040442">
    <property type="entry name" value="Pyrv_kinase-like_dom_sf"/>
</dbReference>
<keyword evidence="10" id="KW-0460">Magnesium</keyword>
<dbReference type="AlphaFoldDB" id="A0A1G2MST6"/>
<evidence type="ECO:0000256" key="10">
    <source>
        <dbReference type="ARBA" id="ARBA00022842"/>
    </source>
</evidence>
<protein>
    <recommendedName>
        <fullName evidence="4">pyruvate kinase</fullName>
        <ecNumber evidence="4">2.7.1.40</ecNumber>
    </recommendedName>
</protein>
<evidence type="ECO:0000256" key="5">
    <source>
        <dbReference type="ARBA" id="ARBA00022679"/>
    </source>
</evidence>
<keyword evidence="9" id="KW-0067">ATP-binding</keyword>
<organism evidence="15 16">
    <name type="scientific">Candidatus Taylorbacteria bacterium RIFCSPHIGHO2_02_FULL_46_13</name>
    <dbReference type="NCBI Taxonomy" id="1802312"/>
    <lineage>
        <taxon>Bacteria</taxon>
        <taxon>Candidatus Tayloriibacteriota</taxon>
    </lineage>
</organism>
<evidence type="ECO:0000313" key="15">
    <source>
        <dbReference type="EMBL" id="OHA26970.1"/>
    </source>
</evidence>
<feature type="compositionally biased region" description="Basic and acidic residues" evidence="13">
    <location>
        <begin position="74"/>
        <end position="83"/>
    </location>
</feature>
<dbReference type="PROSITE" id="PS00110">
    <property type="entry name" value="PYRUVATE_KINASE"/>
    <property type="match status" value="1"/>
</dbReference>
<comment type="caution">
    <text evidence="15">The sequence shown here is derived from an EMBL/GenBank/DDBJ whole genome shotgun (WGS) entry which is preliminary data.</text>
</comment>
<keyword evidence="8" id="KW-0418">Kinase</keyword>
<dbReference type="STRING" id="1802312.A3C06_04335"/>
<dbReference type="SUPFAM" id="SSF51621">
    <property type="entry name" value="Phosphoenolpyruvate/pyruvate domain"/>
    <property type="match status" value="1"/>
</dbReference>
<evidence type="ECO:0000256" key="9">
    <source>
        <dbReference type="ARBA" id="ARBA00022840"/>
    </source>
</evidence>
<evidence type="ECO:0000313" key="16">
    <source>
        <dbReference type="Proteomes" id="UP000177565"/>
    </source>
</evidence>
<dbReference type="Pfam" id="PF00224">
    <property type="entry name" value="PK"/>
    <property type="match status" value="2"/>
</dbReference>
<name>A0A1G2MST6_9BACT</name>
<keyword evidence="5" id="KW-0808">Transferase</keyword>
<evidence type="ECO:0000256" key="1">
    <source>
        <dbReference type="ARBA" id="ARBA00001958"/>
    </source>
</evidence>
<evidence type="ECO:0000256" key="2">
    <source>
        <dbReference type="ARBA" id="ARBA00004997"/>
    </source>
</evidence>
<evidence type="ECO:0000256" key="8">
    <source>
        <dbReference type="ARBA" id="ARBA00022777"/>
    </source>
</evidence>
<reference evidence="15 16" key="1">
    <citation type="journal article" date="2016" name="Nat. Commun.">
        <title>Thousands of microbial genomes shed light on interconnected biogeochemical processes in an aquifer system.</title>
        <authorList>
            <person name="Anantharaman K."/>
            <person name="Brown C.T."/>
            <person name="Hug L.A."/>
            <person name="Sharon I."/>
            <person name="Castelle C.J."/>
            <person name="Probst A.J."/>
            <person name="Thomas B.C."/>
            <person name="Singh A."/>
            <person name="Wilkins M.J."/>
            <person name="Karaoz U."/>
            <person name="Brodie E.L."/>
            <person name="Williams K.H."/>
            <person name="Hubbard S.S."/>
            <person name="Banfield J.F."/>
        </authorList>
    </citation>
    <scope>NUCLEOTIDE SEQUENCE [LARGE SCALE GENOMIC DNA]</scope>
</reference>
<evidence type="ECO:0000256" key="13">
    <source>
        <dbReference type="SAM" id="MobiDB-lite"/>
    </source>
</evidence>
<dbReference type="GO" id="GO:0016301">
    <property type="term" value="F:kinase activity"/>
    <property type="evidence" value="ECO:0007669"/>
    <property type="project" value="UniProtKB-KW"/>
</dbReference>
<sequence length="270" mass="29782">MKSSRVQIVATIGPASGTHAVLGDMVKHHMDVARFNFSWGTHDEHERYIFALRQVAREAGVRIPIIQDLSGPRKTTESGHSFDEGQSNTRRGVLTEKDIEDLRFGLSKGVEYVCVSYIGSQGDVEEAKKAILEMKGSAKVIAKIERLEALENADLIIASADAVMIGRGDLAQEVPVEEIPFIQKELIEKCNRARKPVITATEMMLSMVSNPRPTRAEVTDVAYAVLCGSDALMLSEETARGAYPVETVAAMEKIALEAERRIPSKRRNFL</sequence>
<evidence type="ECO:0000256" key="6">
    <source>
        <dbReference type="ARBA" id="ARBA00022723"/>
    </source>
</evidence>
<dbReference type="EMBL" id="MHRQ01000013">
    <property type="protein sequence ID" value="OHA26970.1"/>
    <property type="molecule type" value="Genomic_DNA"/>
</dbReference>